<dbReference type="InterPro" id="IPR044152">
    <property type="entry name" value="YqjM-like"/>
</dbReference>
<comment type="caution">
    <text evidence="7">The sequence shown here is derived from an EMBL/GenBank/DDBJ whole genome shotgun (WGS) entry which is preliminary data.</text>
</comment>
<evidence type="ECO:0000259" key="6">
    <source>
        <dbReference type="Pfam" id="PF00724"/>
    </source>
</evidence>
<accession>A0A402B831</accession>
<evidence type="ECO:0000313" key="8">
    <source>
        <dbReference type="Proteomes" id="UP000287171"/>
    </source>
</evidence>
<keyword evidence="8" id="KW-1185">Reference proteome</keyword>
<evidence type="ECO:0000256" key="3">
    <source>
        <dbReference type="ARBA" id="ARBA00022643"/>
    </source>
</evidence>
<protein>
    <submittedName>
        <fullName evidence="7">Oxidoreductase</fullName>
    </submittedName>
</protein>
<dbReference type="PANTHER" id="PTHR43303:SF4">
    <property type="entry name" value="NADPH DEHYDROGENASE C23G7.10C-RELATED"/>
    <property type="match status" value="1"/>
</dbReference>
<evidence type="ECO:0000256" key="2">
    <source>
        <dbReference type="ARBA" id="ARBA00022630"/>
    </source>
</evidence>
<dbReference type="Gene3D" id="3.20.20.70">
    <property type="entry name" value="Aldolase class I"/>
    <property type="match status" value="1"/>
</dbReference>
<dbReference type="OrthoDB" id="9772736at2"/>
<dbReference type="GO" id="GO:0050661">
    <property type="term" value="F:NADP binding"/>
    <property type="evidence" value="ECO:0007669"/>
    <property type="project" value="InterPro"/>
</dbReference>
<evidence type="ECO:0000313" key="7">
    <source>
        <dbReference type="EMBL" id="GCE27450.1"/>
    </source>
</evidence>
<feature type="domain" description="NADH:flavin oxidoreductase/NADH oxidase N-terminal" evidence="6">
    <location>
        <begin position="20"/>
        <end position="356"/>
    </location>
</feature>
<evidence type="ECO:0000256" key="5">
    <source>
        <dbReference type="ARBA" id="ARBA00023002"/>
    </source>
</evidence>
<evidence type="ECO:0000256" key="1">
    <source>
        <dbReference type="ARBA" id="ARBA00001917"/>
    </source>
</evidence>
<dbReference type="RefSeq" id="WP_126627793.1">
    <property type="nucleotide sequence ID" value="NZ_BIFT01000001.1"/>
</dbReference>
<dbReference type="Pfam" id="PF00724">
    <property type="entry name" value="Oxidored_FMN"/>
    <property type="match status" value="1"/>
</dbReference>
<organism evidence="7 8">
    <name type="scientific">Dictyobacter alpinus</name>
    <dbReference type="NCBI Taxonomy" id="2014873"/>
    <lineage>
        <taxon>Bacteria</taxon>
        <taxon>Bacillati</taxon>
        <taxon>Chloroflexota</taxon>
        <taxon>Ktedonobacteria</taxon>
        <taxon>Ktedonobacterales</taxon>
        <taxon>Dictyobacteraceae</taxon>
        <taxon>Dictyobacter</taxon>
    </lineage>
</organism>
<dbReference type="EMBL" id="BIFT01000001">
    <property type="protein sequence ID" value="GCE27450.1"/>
    <property type="molecule type" value="Genomic_DNA"/>
</dbReference>
<keyword evidence="5" id="KW-0560">Oxidoreductase</keyword>
<reference evidence="8" key="1">
    <citation type="submission" date="2018-12" db="EMBL/GenBank/DDBJ databases">
        <title>Tengunoibacter tsumagoiensis gen. nov., sp. nov., Dictyobacter kobayashii sp. nov., D. alpinus sp. nov., and D. joshuensis sp. nov. and description of Dictyobacteraceae fam. nov. within the order Ktedonobacterales isolated from Tengu-no-mugimeshi.</title>
        <authorList>
            <person name="Wang C.M."/>
            <person name="Zheng Y."/>
            <person name="Sakai Y."/>
            <person name="Toyoda A."/>
            <person name="Minakuchi Y."/>
            <person name="Abe K."/>
            <person name="Yokota A."/>
            <person name="Yabe S."/>
        </authorList>
    </citation>
    <scope>NUCLEOTIDE SEQUENCE [LARGE SCALE GENOMIC DNA]</scope>
    <source>
        <strain evidence="8">Uno16</strain>
    </source>
</reference>
<proteinExistence type="predicted"/>
<dbReference type="GO" id="GO:0010181">
    <property type="term" value="F:FMN binding"/>
    <property type="evidence" value="ECO:0007669"/>
    <property type="project" value="InterPro"/>
</dbReference>
<dbReference type="Proteomes" id="UP000287171">
    <property type="component" value="Unassembled WGS sequence"/>
</dbReference>
<dbReference type="CDD" id="cd02932">
    <property type="entry name" value="OYE_YqiM_FMN"/>
    <property type="match status" value="1"/>
</dbReference>
<dbReference type="InterPro" id="IPR013785">
    <property type="entry name" value="Aldolase_TIM"/>
</dbReference>
<comment type="cofactor">
    <cofactor evidence="1">
        <name>FMN</name>
        <dbReference type="ChEBI" id="CHEBI:58210"/>
    </cofactor>
</comment>
<dbReference type="AlphaFoldDB" id="A0A402B831"/>
<dbReference type="GO" id="GO:0003959">
    <property type="term" value="F:NADPH dehydrogenase activity"/>
    <property type="evidence" value="ECO:0007669"/>
    <property type="project" value="InterPro"/>
</dbReference>
<name>A0A402B831_9CHLR</name>
<dbReference type="SUPFAM" id="SSF51395">
    <property type="entry name" value="FMN-linked oxidoreductases"/>
    <property type="match status" value="1"/>
</dbReference>
<keyword evidence="4" id="KW-0521">NADP</keyword>
<dbReference type="NCBIfam" id="NF010047">
    <property type="entry name" value="PRK13523.1"/>
    <property type="match status" value="1"/>
</dbReference>
<gene>
    <name evidence="7" type="ORF">KDA_29340</name>
</gene>
<sequence length="371" mass="40623">MTTLPTTDTASGKQEEKTVKLFEPYTLRNITLRNRIVVAPMCQYSSVDGFATDWHLVHLGSFAVGGASLVITEATAVEARGRISPQDLGIYKDEHIEMLSRITTFIKAQGARAGIQLAHAGRKASTYRPWSGNGEVPAEEGGWQTIAPSAVRFSENYPLPTELSVAEIAEVVQSFQAGARRALKAGFEVLEIHAAHGYLLHQFLSPYSNKRTDQYGGSLENRMRFLVEVTDAIRQVMPDELPLLVRVSASDWTEGGLTVEESVEIARVLKAHGVDLMDVSSGGNVARAKIAVGPSYQVPFAESIRRGADIPTGAVGLITEPAQANEILQQQQADIVLLARELLRDPHWPLRAAHELGYAITWPKQYERASL</sequence>
<dbReference type="InterPro" id="IPR001155">
    <property type="entry name" value="OxRdtase_FMN_N"/>
</dbReference>
<evidence type="ECO:0000256" key="4">
    <source>
        <dbReference type="ARBA" id="ARBA00022857"/>
    </source>
</evidence>
<keyword evidence="3" id="KW-0288">FMN</keyword>
<dbReference type="PANTHER" id="PTHR43303">
    <property type="entry name" value="NADPH DEHYDROGENASE C23G7.10C-RELATED"/>
    <property type="match status" value="1"/>
</dbReference>
<keyword evidence="2" id="KW-0285">Flavoprotein</keyword>